<dbReference type="WBParaSite" id="SSLN_0001507601-mRNA-1">
    <property type="protein sequence ID" value="SSLN_0001507601-mRNA-1"/>
    <property type="gene ID" value="SSLN_0001507601"/>
</dbReference>
<feature type="region of interest" description="Disordered" evidence="1">
    <location>
        <begin position="220"/>
        <end position="249"/>
    </location>
</feature>
<reference evidence="4" key="1">
    <citation type="submission" date="2016-06" db="UniProtKB">
        <authorList>
            <consortium name="WormBaseParasite"/>
        </authorList>
    </citation>
    <scope>IDENTIFICATION</scope>
</reference>
<gene>
    <name evidence="2" type="ORF">SSLN_LOCUS14529</name>
</gene>
<keyword evidence="3" id="KW-1185">Reference proteome</keyword>
<dbReference type="AlphaFoldDB" id="A0A183TDI1"/>
<accession>A0A183TDI1</accession>
<evidence type="ECO:0000313" key="4">
    <source>
        <dbReference type="WBParaSite" id="SSLN_0001507601-mRNA-1"/>
    </source>
</evidence>
<organism evidence="4">
    <name type="scientific">Schistocephalus solidus</name>
    <name type="common">Tapeworm</name>
    <dbReference type="NCBI Taxonomy" id="70667"/>
    <lineage>
        <taxon>Eukaryota</taxon>
        <taxon>Metazoa</taxon>
        <taxon>Spiralia</taxon>
        <taxon>Lophotrochozoa</taxon>
        <taxon>Platyhelminthes</taxon>
        <taxon>Cestoda</taxon>
        <taxon>Eucestoda</taxon>
        <taxon>Diphyllobothriidea</taxon>
        <taxon>Diphyllobothriidae</taxon>
        <taxon>Schistocephalus</taxon>
    </lineage>
</organism>
<evidence type="ECO:0000313" key="2">
    <source>
        <dbReference type="EMBL" id="VDM00915.1"/>
    </source>
</evidence>
<evidence type="ECO:0000256" key="1">
    <source>
        <dbReference type="SAM" id="MobiDB-lite"/>
    </source>
</evidence>
<name>A0A183TDI1_SCHSO</name>
<feature type="compositionally biased region" description="Polar residues" evidence="1">
    <location>
        <begin position="40"/>
        <end position="55"/>
    </location>
</feature>
<feature type="compositionally biased region" description="Polar residues" evidence="1">
    <location>
        <begin position="220"/>
        <end position="233"/>
    </location>
</feature>
<reference evidence="2 3" key="2">
    <citation type="submission" date="2018-11" db="EMBL/GenBank/DDBJ databases">
        <authorList>
            <consortium name="Pathogen Informatics"/>
        </authorList>
    </citation>
    <scope>NUCLEOTIDE SEQUENCE [LARGE SCALE GENOMIC DNA]</scope>
    <source>
        <strain evidence="2 3">NST_G2</strain>
    </source>
</reference>
<protein>
    <submittedName>
        <fullName evidence="2 4">Uncharacterized protein</fullName>
    </submittedName>
</protein>
<evidence type="ECO:0000313" key="3">
    <source>
        <dbReference type="Proteomes" id="UP000275846"/>
    </source>
</evidence>
<sequence>MQNNSDIARDGVVGWEAGISALENHNASQVVSPECASEQAVASPSSKAQLSSELPSQRLDENPPENAATRCTYYPCFLNPPAQAARNPQVTLVGEEDTTAMTAASTATSVPQWQPKLFGYWSLQENFGSLPSAPVLSGTPESQGLLDMFLPSLRCPSWSHESTGGIAAYSSRAGQLAISPDCFHYNEPSAFTMLPGLPSTARGPSDMQDQPWSGILPLEQTEQSDSEGCSSSVEDGDETGTPGLSKSEEFGNPAYAAAFPSSPTSSASQNLVVSGRFQLQLEVQARVRNRCVFGETRQTTPLATPVGAATGYGPHCLLQHHHHQQQQLVQQQSRADRPYCSLSEKPNSELFHYQQGMPPGATHFTESGGPAACSVPLPYSSPGAGEPSMNKTGFIANNAD</sequence>
<feature type="region of interest" description="Disordered" evidence="1">
    <location>
        <begin position="26"/>
        <end position="65"/>
    </location>
</feature>
<dbReference type="EMBL" id="UYSU01039065">
    <property type="protein sequence ID" value="VDM00915.1"/>
    <property type="molecule type" value="Genomic_DNA"/>
</dbReference>
<dbReference type="Proteomes" id="UP000275846">
    <property type="component" value="Unassembled WGS sequence"/>
</dbReference>
<proteinExistence type="predicted"/>